<dbReference type="EMBL" id="BJND01000145">
    <property type="protein sequence ID" value="GEC10720.1"/>
    <property type="molecule type" value="Genomic_DNA"/>
</dbReference>
<dbReference type="InterPro" id="IPR006439">
    <property type="entry name" value="HAD-SF_hydro_IA"/>
</dbReference>
<dbReference type="Proteomes" id="UP000317881">
    <property type="component" value="Unassembled WGS sequence"/>
</dbReference>
<dbReference type="PANTHER" id="PTHR43434:SF1">
    <property type="entry name" value="PHOSPHOGLYCOLATE PHOSPHATASE"/>
    <property type="match status" value="1"/>
</dbReference>
<sequence length="195" mass="20161">MRQAVLGVASAMLGKFLAESELPAGLDHLRHDELLAHLGVADEEVAFGMAWEIALGVAMRNASPFPGAVEVLQDLAAAGTEIGVVTMQPRSRVASIVPQELSSYFTVVVGWGDAEPKPSGAGIELALDRLGVPPDRACFVGDSPSDIAAASAAGVRSIGAAWGYTGAALESCDPTVLLHALTHVPDAAKRLLGLW</sequence>
<dbReference type="GO" id="GO:0006281">
    <property type="term" value="P:DNA repair"/>
    <property type="evidence" value="ECO:0007669"/>
    <property type="project" value="TreeGrafter"/>
</dbReference>
<dbReference type="InterPro" id="IPR036412">
    <property type="entry name" value="HAD-like_sf"/>
</dbReference>
<proteinExistence type="predicted"/>
<organism evidence="1 2">
    <name type="scientific">Streptomyces spinoverrucosus</name>
    <dbReference type="NCBI Taxonomy" id="284043"/>
    <lineage>
        <taxon>Bacteria</taxon>
        <taxon>Bacillati</taxon>
        <taxon>Actinomycetota</taxon>
        <taxon>Actinomycetes</taxon>
        <taxon>Kitasatosporales</taxon>
        <taxon>Streptomycetaceae</taxon>
        <taxon>Streptomyces</taxon>
    </lineage>
</organism>
<dbReference type="AlphaFoldDB" id="A0A4Y3VYI9"/>
<dbReference type="InterPro" id="IPR023214">
    <property type="entry name" value="HAD_sf"/>
</dbReference>
<comment type="caution">
    <text evidence="1">The sequence shown here is derived from an EMBL/GenBank/DDBJ whole genome shotgun (WGS) entry which is preliminary data.</text>
</comment>
<reference evidence="1 2" key="1">
    <citation type="submission" date="2019-06" db="EMBL/GenBank/DDBJ databases">
        <title>Whole genome shotgun sequence of Streptomyces spinoverrucosus NBRC 14228.</title>
        <authorList>
            <person name="Hosoyama A."/>
            <person name="Uohara A."/>
            <person name="Ohji S."/>
            <person name="Ichikawa N."/>
        </authorList>
    </citation>
    <scope>NUCLEOTIDE SEQUENCE [LARGE SCALE GENOMIC DNA]</scope>
    <source>
        <strain evidence="1 2">NBRC 14228</strain>
    </source>
</reference>
<dbReference type="Gene3D" id="3.40.50.1000">
    <property type="entry name" value="HAD superfamily/HAD-like"/>
    <property type="match status" value="1"/>
</dbReference>
<accession>A0A4Y3VYI9</accession>
<name>A0A4Y3VYI9_9ACTN</name>
<dbReference type="InterPro" id="IPR050155">
    <property type="entry name" value="HAD-like_hydrolase_sf"/>
</dbReference>
<dbReference type="InterPro" id="IPR041492">
    <property type="entry name" value="HAD_2"/>
</dbReference>
<dbReference type="Pfam" id="PF13419">
    <property type="entry name" value="HAD_2"/>
    <property type="match status" value="1"/>
</dbReference>
<dbReference type="NCBIfam" id="TIGR01509">
    <property type="entry name" value="HAD-SF-IA-v3"/>
    <property type="match status" value="1"/>
</dbReference>
<dbReference type="PANTHER" id="PTHR43434">
    <property type="entry name" value="PHOSPHOGLYCOLATE PHOSPHATASE"/>
    <property type="match status" value="1"/>
</dbReference>
<dbReference type="SUPFAM" id="SSF56784">
    <property type="entry name" value="HAD-like"/>
    <property type="match status" value="1"/>
</dbReference>
<evidence type="ECO:0000313" key="2">
    <source>
        <dbReference type="Proteomes" id="UP000317881"/>
    </source>
</evidence>
<protein>
    <recommendedName>
        <fullName evidence="3">Phosphoglycolate phosphatase</fullName>
    </recommendedName>
</protein>
<evidence type="ECO:0008006" key="3">
    <source>
        <dbReference type="Google" id="ProtNLM"/>
    </source>
</evidence>
<dbReference type="NCBIfam" id="TIGR01549">
    <property type="entry name" value="HAD-SF-IA-v1"/>
    <property type="match status" value="1"/>
</dbReference>
<keyword evidence="2" id="KW-1185">Reference proteome</keyword>
<gene>
    <name evidence="1" type="ORF">SSP24_83750</name>
</gene>
<evidence type="ECO:0000313" key="1">
    <source>
        <dbReference type="EMBL" id="GEC10720.1"/>
    </source>
</evidence>
<dbReference type="GO" id="GO:0008967">
    <property type="term" value="F:phosphoglycolate phosphatase activity"/>
    <property type="evidence" value="ECO:0007669"/>
    <property type="project" value="TreeGrafter"/>
</dbReference>